<feature type="transmembrane region" description="Helical" evidence="11">
    <location>
        <begin position="87"/>
        <end position="111"/>
    </location>
</feature>
<dbReference type="InterPro" id="IPR023011">
    <property type="entry name" value="ATP_synth_F0_asu_AS"/>
</dbReference>
<evidence type="ECO:0000256" key="1">
    <source>
        <dbReference type="ARBA" id="ARBA00004141"/>
    </source>
</evidence>
<feature type="transmembrane region" description="Helical" evidence="11">
    <location>
        <begin position="31"/>
        <end position="49"/>
    </location>
</feature>
<evidence type="ECO:0000256" key="11">
    <source>
        <dbReference type="HAMAP-Rule" id="MF_01393"/>
    </source>
</evidence>
<feature type="transmembrane region" description="Helical" evidence="11">
    <location>
        <begin position="182"/>
        <end position="202"/>
    </location>
</feature>
<evidence type="ECO:0000256" key="3">
    <source>
        <dbReference type="ARBA" id="ARBA00022448"/>
    </source>
</evidence>
<proteinExistence type="inferred from homology"/>
<keyword evidence="7 11" id="KW-1133">Transmembrane helix</keyword>
<keyword evidence="8 11" id="KW-0406">Ion transport</keyword>
<feature type="transmembrane region" description="Helical" evidence="11">
    <location>
        <begin position="117"/>
        <end position="136"/>
    </location>
</feature>
<keyword evidence="4 11" id="KW-0138">CF(0)</keyword>
<evidence type="ECO:0000256" key="2">
    <source>
        <dbReference type="ARBA" id="ARBA00006810"/>
    </source>
</evidence>
<sequence length="244" mass="27143">MNIQEVFPQELWNGGTVQFGPLRLELVITDVVPTTLLISVLLILAAWGLTRRLSLEKPGPAQLLVETLLVAMARTVRDFSGMAIRPFFALVATLWIFIGAANLFGTLPFFGTPTRDLGTVVALSTISFGSSYYFGLRFQGPAFLKRFLEPYPFLLPLNLIGELGRILSLTFRLFGNMLGWELIIAILVMLTGVLVPVPMMLFNTVGNLIQAYLFGILSLVYIVSGLQIENLQAPLNEKENWYED</sequence>
<keyword evidence="5 11" id="KW-0812">Transmembrane</keyword>
<dbReference type="GO" id="GO:0016787">
    <property type="term" value="F:hydrolase activity"/>
    <property type="evidence" value="ECO:0007669"/>
    <property type="project" value="UniProtKB-KW"/>
</dbReference>
<keyword evidence="3 11" id="KW-0813">Transport</keyword>
<organism evidence="12 13">
    <name type="scientific">bacterium (Candidatus Blackallbacteria) CG17_big_fil_post_rev_8_21_14_2_50_48_46</name>
    <dbReference type="NCBI Taxonomy" id="2014261"/>
    <lineage>
        <taxon>Bacteria</taxon>
        <taxon>Candidatus Blackallbacteria</taxon>
    </lineage>
</organism>
<dbReference type="InterPro" id="IPR045082">
    <property type="entry name" value="ATP_syn_F0_a_bact/chloroplast"/>
</dbReference>
<dbReference type="PRINTS" id="PR00123">
    <property type="entry name" value="ATPASEA"/>
</dbReference>
<comment type="similarity">
    <text evidence="2 11">Belongs to the ATPase A chain family.</text>
</comment>
<dbReference type="Gene3D" id="1.20.120.220">
    <property type="entry name" value="ATP synthase, F0 complex, subunit A"/>
    <property type="match status" value="1"/>
</dbReference>
<evidence type="ECO:0000313" key="12">
    <source>
        <dbReference type="EMBL" id="PIW15359.1"/>
    </source>
</evidence>
<keyword evidence="12" id="KW-0378">Hydrolase</keyword>
<dbReference type="GO" id="GO:0045259">
    <property type="term" value="C:proton-transporting ATP synthase complex"/>
    <property type="evidence" value="ECO:0007669"/>
    <property type="project" value="UniProtKB-KW"/>
</dbReference>
<dbReference type="SUPFAM" id="SSF81336">
    <property type="entry name" value="F1F0 ATP synthase subunit A"/>
    <property type="match status" value="1"/>
</dbReference>
<comment type="function">
    <text evidence="11">Key component of the proton channel; it plays a direct role in the translocation of protons across the membrane.</text>
</comment>
<dbReference type="EMBL" id="PFFQ01000053">
    <property type="protein sequence ID" value="PIW15359.1"/>
    <property type="molecule type" value="Genomic_DNA"/>
</dbReference>
<evidence type="ECO:0000256" key="9">
    <source>
        <dbReference type="ARBA" id="ARBA00023136"/>
    </source>
</evidence>
<dbReference type="CDD" id="cd00310">
    <property type="entry name" value="ATP-synt_Fo_a_6"/>
    <property type="match status" value="1"/>
</dbReference>
<dbReference type="Pfam" id="PF00119">
    <property type="entry name" value="ATP-synt_A"/>
    <property type="match status" value="1"/>
</dbReference>
<dbReference type="GO" id="GO:0042777">
    <property type="term" value="P:proton motive force-driven plasma membrane ATP synthesis"/>
    <property type="evidence" value="ECO:0007669"/>
    <property type="project" value="TreeGrafter"/>
</dbReference>
<dbReference type="PANTHER" id="PTHR42823:SF3">
    <property type="entry name" value="ATP SYNTHASE SUBUNIT A, CHLOROPLASTIC"/>
    <property type="match status" value="1"/>
</dbReference>
<keyword evidence="9 11" id="KW-0472">Membrane</keyword>
<dbReference type="AlphaFoldDB" id="A0A2M7G0Z2"/>
<evidence type="ECO:0000256" key="10">
    <source>
        <dbReference type="ARBA" id="ARBA00023310"/>
    </source>
</evidence>
<evidence type="ECO:0000256" key="4">
    <source>
        <dbReference type="ARBA" id="ARBA00022547"/>
    </source>
</evidence>
<dbReference type="PANTHER" id="PTHR42823">
    <property type="entry name" value="ATP SYNTHASE SUBUNIT A, CHLOROPLASTIC"/>
    <property type="match status" value="1"/>
</dbReference>
<reference evidence="12 13" key="1">
    <citation type="submission" date="2017-09" db="EMBL/GenBank/DDBJ databases">
        <title>Depth-based differentiation of microbial function through sediment-hosted aquifers and enrichment of novel symbionts in the deep terrestrial subsurface.</title>
        <authorList>
            <person name="Probst A.J."/>
            <person name="Ladd B."/>
            <person name="Jarett J.K."/>
            <person name="Geller-Mcgrath D.E."/>
            <person name="Sieber C.M."/>
            <person name="Emerson J.B."/>
            <person name="Anantharaman K."/>
            <person name="Thomas B.C."/>
            <person name="Malmstrom R."/>
            <person name="Stieglmeier M."/>
            <person name="Klingl A."/>
            <person name="Woyke T."/>
            <person name="Ryan C.M."/>
            <person name="Banfield J.F."/>
        </authorList>
    </citation>
    <scope>NUCLEOTIDE SEQUENCE [LARGE SCALE GENOMIC DNA]</scope>
    <source>
        <strain evidence="12">CG17_big_fil_post_rev_8_21_14_2_50_48_46</strain>
    </source>
</reference>
<dbReference type="PROSITE" id="PS00449">
    <property type="entry name" value="ATPASE_A"/>
    <property type="match status" value="1"/>
</dbReference>
<keyword evidence="11" id="KW-1003">Cell membrane</keyword>
<keyword evidence="6 11" id="KW-0375">Hydrogen ion transport</keyword>
<evidence type="ECO:0000256" key="8">
    <source>
        <dbReference type="ARBA" id="ARBA00023065"/>
    </source>
</evidence>
<evidence type="ECO:0000256" key="7">
    <source>
        <dbReference type="ARBA" id="ARBA00022989"/>
    </source>
</evidence>
<dbReference type="Proteomes" id="UP000231019">
    <property type="component" value="Unassembled WGS sequence"/>
</dbReference>
<dbReference type="InterPro" id="IPR000568">
    <property type="entry name" value="ATP_synth_F0_asu"/>
</dbReference>
<dbReference type="GO" id="GO:0046933">
    <property type="term" value="F:proton-transporting ATP synthase activity, rotational mechanism"/>
    <property type="evidence" value="ECO:0007669"/>
    <property type="project" value="UniProtKB-UniRule"/>
</dbReference>
<name>A0A2M7G0Z2_9BACT</name>
<accession>A0A2M7G0Z2</accession>
<feature type="transmembrane region" description="Helical" evidence="11">
    <location>
        <begin position="208"/>
        <end position="228"/>
    </location>
</feature>
<keyword evidence="10 11" id="KW-0066">ATP synthesis</keyword>
<protein>
    <recommendedName>
        <fullName evidence="11">ATP synthase subunit a</fullName>
    </recommendedName>
    <alternativeName>
        <fullName evidence="11">ATP synthase F0 sector subunit a</fullName>
    </alternativeName>
    <alternativeName>
        <fullName evidence="11">F-ATPase subunit 6</fullName>
    </alternativeName>
</protein>
<comment type="subcellular location">
    <subcellularLocation>
        <location evidence="11">Cell membrane</location>
        <topology evidence="11">Multi-pass membrane protein</topology>
    </subcellularLocation>
    <subcellularLocation>
        <location evidence="1">Membrane</location>
        <topology evidence="1">Multi-pass membrane protein</topology>
    </subcellularLocation>
</comment>
<evidence type="ECO:0000313" key="13">
    <source>
        <dbReference type="Proteomes" id="UP000231019"/>
    </source>
</evidence>
<gene>
    <name evidence="11" type="primary">atpB</name>
    <name evidence="12" type="ORF">COW36_18255</name>
</gene>
<dbReference type="HAMAP" id="MF_01393">
    <property type="entry name" value="ATP_synth_a_bact"/>
    <property type="match status" value="1"/>
</dbReference>
<comment type="caution">
    <text evidence="12">The sequence shown here is derived from an EMBL/GenBank/DDBJ whole genome shotgun (WGS) entry which is preliminary data.</text>
</comment>
<dbReference type="InterPro" id="IPR035908">
    <property type="entry name" value="F0_ATP_A_sf"/>
</dbReference>
<evidence type="ECO:0000256" key="6">
    <source>
        <dbReference type="ARBA" id="ARBA00022781"/>
    </source>
</evidence>
<dbReference type="GO" id="GO:0005886">
    <property type="term" value="C:plasma membrane"/>
    <property type="evidence" value="ECO:0007669"/>
    <property type="project" value="UniProtKB-SubCell"/>
</dbReference>
<evidence type="ECO:0000256" key="5">
    <source>
        <dbReference type="ARBA" id="ARBA00022692"/>
    </source>
</evidence>